<name>A0ABQ8J0A0_DERPT</name>
<evidence type="ECO:0000313" key="1">
    <source>
        <dbReference type="EMBL" id="KAH9415952.1"/>
    </source>
</evidence>
<accession>A0ABQ8J0A0</accession>
<reference evidence="1 2" key="2">
    <citation type="journal article" date="2022" name="Mol. Biol. Evol.">
        <title>Comparative Genomics Reveals Insights into the Divergent Evolution of Astigmatic Mites and Household Pest Adaptations.</title>
        <authorList>
            <person name="Xiong Q."/>
            <person name="Wan A.T."/>
            <person name="Liu X."/>
            <person name="Fung C.S."/>
            <person name="Xiao X."/>
            <person name="Malainual N."/>
            <person name="Hou J."/>
            <person name="Wang L."/>
            <person name="Wang M."/>
            <person name="Yang K.Y."/>
            <person name="Cui Y."/>
            <person name="Leung E.L."/>
            <person name="Nong W."/>
            <person name="Shin S.K."/>
            <person name="Au S.W."/>
            <person name="Jeong K.Y."/>
            <person name="Chew F.T."/>
            <person name="Hui J.H."/>
            <person name="Leung T.F."/>
            <person name="Tungtrongchitr A."/>
            <person name="Zhong N."/>
            <person name="Liu Z."/>
            <person name="Tsui S.K."/>
        </authorList>
    </citation>
    <scope>NUCLEOTIDE SEQUENCE [LARGE SCALE GENOMIC DNA]</scope>
    <source>
        <strain evidence="1">Derp</strain>
    </source>
</reference>
<organism evidence="1 2">
    <name type="scientific">Dermatophagoides pteronyssinus</name>
    <name type="common">European house dust mite</name>
    <dbReference type="NCBI Taxonomy" id="6956"/>
    <lineage>
        <taxon>Eukaryota</taxon>
        <taxon>Metazoa</taxon>
        <taxon>Ecdysozoa</taxon>
        <taxon>Arthropoda</taxon>
        <taxon>Chelicerata</taxon>
        <taxon>Arachnida</taxon>
        <taxon>Acari</taxon>
        <taxon>Acariformes</taxon>
        <taxon>Sarcoptiformes</taxon>
        <taxon>Astigmata</taxon>
        <taxon>Psoroptidia</taxon>
        <taxon>Analgoidea</taxon>
        <taxon>Pyroglyphidae</taxon>
        <taxon>Dermatophagoidinae</taxon>
        <taxon>Dermatophagoides</taxon>
    </lineage>
</organism>
<protein>
    <submittedName>
        <fullName evidence="1">Uncharacterized protein</fullName>
    </submittedName>
</protein>
<sequence length="31" mass="3684">MSNIPQHRIFAAIVDPYFAIELMGKYVWLFL</sequence>
<gene>
    <name evidence="1" type="ORF">DERP_000446</name>
</gene>
<evidence type="ECO:0000313" key="2">
    <source>
        <dbReference type="Proteomes" id="UP000887458"/>
    </source>
</evidence>
<reference evidence="1 2" key="1">
    <citation type="journal article" date="2018" name="J. Allergy Clin. Immunol.">
        <title>High-quality assembly of Dermatophagoides pteronyssinus genome and transcriptome reveals a wide range of novel allergens.</title>
        <authorList>
            <person name="Liu X.Y."/>
            <person name="Yang K.Y."/>
            <person name="Wang M.Q."/>
            <person name="Kwok J.S."/>
            <person name="Zeng X."/>
            <person name="Yang Z."/>
            <person name="Xiao X.J."/>
            <person name="Lau C.P."/>
            <person name="Li Y."/>
            <person name="Huang Z.M."/>
            <person name="Ba J.G."/>
            <person name="Yim A.K."/>
            <person name="Ouyang C.Y."/>
            <person name="Ngai S.M."/>
            <person name="Chan T.F."/>
            <person name="Leung E.L."/>
            <person name="Liu L."/>
            <person name="Liu Z.G."/>
            <person name="Tsui S.K."/>
        </authorList>
    </citation>
    <scope>NUCLEOTIDE SEQUENCE [LARGE SCALE GENOMIC DNA]</scope>
    <source>
        <strain evidence="1">Derp</strain>
    </source>
</reference>
<comment type="caution">
    <text evidence="1">The sequence shown here is derived from an EMBL/GenBank/DDBJ whole genome shotgun (WGS) entry which is preliminary data.</text>
</comment>
<proteinExistence type="predicted"/>
<dbReference type="EMBL" id="NJHN03000095">
    <property type="protein sequence ID" value="KAH9415952.1"/>
    <property type="molecule type" value="Genomic_DNA"/>
</dbReference>
<keyword evidence="2" id="KW-1185">Reference proteome</keyword>
<dbReference type="Proteomes" id="UP000887458">
    <property type="component" value="Unassembled WGS sequence"/>
</dbReference>